<feature type="region of interest" description="Disordered" evidence="1">
    <location>
        <begin position="189"/>
        <end position="215"/>
    </location>
</feature>
<dbReference type="Proteomes" id="UP000292957">
    <property type="component" value="Unassembled WGS sequence"/>
</dbReference>
<dbReference type="EMBL" id="ML143430">
    <property type="protein sequence ID" value="TBU27579.1"/>
    <property type="molecule type" value="Genomic_DNA"/>
</dbReference>
<evidence type="ECO:0000256" key="1">
    <source>
        <dbReference type="SAM" id="MobiDB-lite"/>
    </source>
</evidence>
<proteinExistence type="predicted"/>
<feature type="transmembrane region" description="Helical" evidence="2">
    <location>
        <begin position="128"/>
        <end position="149"/>
    </location>
</feature>
<sequence length="215" mass="23377">MDLRFTCLSDEFSDDESLSENGNDGLAGGMYGGTPYGVAASVLSLSVNLFATVIVAYKAWKSRRFLRKFMVSGDRTVQMERLFSMLVESGLVYCTLWIFVVAWQIVVYQSSISDDDHAPAFQARFGDFISGGLVPFIAIYPAIVIILVAQNRSHIEKAFGGGAVDTPEPSHWDGIRTPSATVLHIARQGGEVGEESEESSTHTADERKLESGGIA</sequence>
<keyword evidence="2" id="KW-1133">Transmembrane helix</keyword>
<gene>
    <name evidence="3" type="ORF">BD311DRAFT_865991</name>
</gene>
<dbReference type="AlphaFoldDB" id="A0A4Q9MJC9"/>
<evidence type="ECO:0000256" key="2">
    <source>
        <dbReference type="SAM" id="Phobius"/>
    </source>
</evidence>
<organism evidence="3">
    <name type="scientific">Dichomitus squalens</name>
    <dbReference type="NCBI Taxonomy" id="114155"/>
    <lineage>
        <taxon>Eukaryota</taxon>
        <taxon>Fungi</taxon>
        <taxon>Dikarya</taxon>
        <taxon>Basidiomycota</taxon>
        <taxon>Agaricomycotina</taxon>
        <taxon>Agaricomycetes</taxon>
        <taxon>Polyporales</taxon>
        <taxon>Polyporaceae</taxon>
        <taxon>Dichomitus</taxon>
    </lineage>
</organism>
<name>A0A4Q9MJC9_9APHY</name>
<accession>A0A4Q9MJC9</accession>
<protein>
    <submittedName>
        <fullName evidence="3">Uncharacterized protein</fullName>
    </submittedName>
</protein>
<evidence type="ECO:0000313" key="3">
    <source>
        <dbReference type="EMBL" id="TBU27579.1"/>
    </source>
</evidence>
<feature type="transmembrane region" description="Helical" evidence="2">
    <location>
        <begin position="81"/>
        <end position="108"/>
    </location>
</feature>
<dbReference type="OrthoDB" id="2757163at2759"/>
<keyword evidence="2" id="KW-0472">Membrane</keyword>
<keyword evidence="2" id="KW-0812">Transmembrane</keyword>
<feature type="compositionally biased region" description="Basic and acidic residues" evidence="1">
    <location>
        <begin position="199"/>
        <end position="215"/>
    </location>
</feature>
<feature type="transmembrane region" description="Helical" evidence="2">
    <location>
        <begin position="36"/>
        <end position="60"/>
    </location>
</feature>
<reference evidence="3" key="1">
    <citation type="submission" date="2019-01" db="EMBL/GenBank/DDBJ databases">
        <title>Draft genome sequences of three monokaryotic isolates of the white-rot basidiomycete fungus Dichomitus squalens.</title>
        <authorList>
            <consortium name="DOE Joint Genome Institute"/>
            <person name="Lopez S.C."/>
            <person name="Andreopoulos B."/>
            <person name="Pangilinan J."/>
            <person name="Lipzen A."/>
            <person name="Riley R."/>
            <person name="Ahrendt S."/>
            <person name="Ng V."/>
            <person name="Barry K."/>
            <person name="Daum C."/>
            <person name="Grigoriev I.V."/>
            <person name="Hilden K.S."/>
            <person name="Makela M.R."/>
            <person name="de Vries R.P."/>
        </authorList>
    </citation>
    <scope>NUCLEOTIDE SEQUENCE [LARGE SCALE GENOMIC DNA]</scope>
    <source>
        <strain evidence="3">OM18370.1</strain>
    </source>
</reference>